<feature type="transmembrane region" description="Helical" evidence="8">
    <location>
        <begin position="317"/>
        <end position="344"/>
    </location>
</feature>
<dbReference type="EMBL" id="WPAF01000002">
    <property type="protein sequence ID" value="KAF0135094.1"/>
    <property type="molecule type" value="Genomic_DNA"/>
</dbReference>
<dbReference type="PANTHER" id="PTHR43568:SF1">
    <property type="entry name" value="P PROTEIN"/>
    <property type="match status" value="1"/>
</dbReference>
<dbReference type="PRINTS" id="PR00758">
    <property type="entry name" value="ARSENICPUMP"/>
</dbReference>
<evidence type="ECO:0000256" key="8">
    <source>
        <dbReference type="SAM" id="Phobius"/>
    </source>
</evidence>
<keyword evidence="5 8" id="KW-0812">Transmembrane</keyword>
<dbReference type="Pfam" id="PF03600">
    <property type="entry name" value="CitMHS"/>
    <property type="match status" value="1"/>
</dbReference>
<evidence type="ECO:0000256" key="2">
    <source>
        <dbReference type="ARBA" id="ARBA00009843"/>
    </source>
</evidence>
<evidence type="ECO:0000256" key="1">
    <source>
        <dbReference type="ARBA" id="ARBA00004651"/>
    </source>
</evidence>
<dbReference type="AlphaFoldDB" id="A0A833P3L2"/>
<comment type="caution">
    <text evidence="10">The sequence shown here is derived from an EMBL/GenBank/DDBJ whole genome shotgun (WGS) entry which is preliminary data.</text>
</comment>
<dbReference type="PANTHER" id="PTHR43568">
    <property type="entry name" value="P PROTEIN"/>
    <property type="match status" value="1"/>
</dbReference>
<keyword evidence="7 8" id="KW-0472">Membrane</keyword>
<evidence type="ECO:0000313" key="10">
    <source>
        <dbReference type="EMBL" id="KAF0135094.1"/>
    </source>
</evidence>
<dbReference type="Proteomes" id="UP000488506">
    <property type="component" value="Unassembled WGS sequence"/>
</dbReference>
<feature type="transmembrane region" description="Helical" evidence="8">
    <location>
        <begin position="63"/>
        <end position="83"/>
    </location>
</feature>
<evidence type="ECO:0000256" key="7">
    <source>
        <dbReference type="ARBA" id="ARBA00023136"/>
    </source>
</evidence>
<evidence type="ECO:0000256" key="4">
    <source>
        <dbReference type="ARBA" id="ARBA00022475"/>
    </source>
</evidence>
<feature type="transmembrane region" description="Helical" evidence="8">
    <location>
        <begin position="242"/>
        <end position="275"/>
    </location>
</feature>
<evidence type="ECO:0000259" key="9">
    <source>
        <dbReference type="Pfam" id="PF03600"/>
    </source>
</evidence>
<feature type="transmembrane region" description="Helical" evidence="8">
    <location>
        <begin position="416"/>
        <end position="437"/>
    </location>
</feature>
<dbReference type="InterPro" id="IPR004680">
    <property type="entry name" value="Cit_transptr-like_dom"/>
</dbReference>
<dbReference type="GO" id="GO:0005886">
    <property type="term" value="C:plasma membrane"/>
    <property type="evidence" value="ECO:0007669"/>
    <property type="project" value="UniProtKB-SubCell"/>
</dbReference>
<name>A0A833P3L2_UNCSA</name>
<dbReference type="InterPro" id="IPR000802">
    <property type="entry name" value="Arsenical_pump_ArsB"/>
</dbReference>
<feature type="domain" description="Citrate transporter-like" evidence="9">
    <location>
        <begin position="15"/>
        <end position="378"/>
    </location>
</feature>
<proteinExistence type="inferred from homology"/>
<feature type="transmembrane region" description="Helical" evidence="8">
    <location>
        <begin position="29"/>
        <end position="51"/>
    </location>
</feature>
<feature type="transmembrane region" description="Helical" evidence="8">
    <location>
        <begin position="103"/>
        <end position="130"/>
    </location>
</feature>
<comment type="subcellular location">
    <subcellularLocation>
        <location evidence="1">Cell membrane</location>
        <topology evidence="1">Multi-pass membrane protein</topology>
    </subcellularLocation>
</comment>
<protein>
    <submittedName>
        <fullName evidence="10">Citrate transporter</fullName>
    </submittedName>
</protein>
<accession>A0A833P3L2</accession>
<keyword evidence="4" id="KW-1003">Cell membrane</keyword>
<reference evidence="10 11" key="1">
    <citation type="submission" date="2019-12" db="EMBL/GenBank/DDBJ databases">
        <authorList>
            <person name="Wolfe R."/>
            <person name="Danczak R."/>
            <person name="Wilkins M."/>
        </authorList>
    </citation>
    <scope>NUCLEOTIDE SEQUENCE [LARGE SCALE GENOMIC DNA]</scope>
    <source>
        <strain evidence="10">X2_MaxBin.013</strain>
    </source>
</reference>
<dbReference type="GO" id="GO:0015105">
    <property type="term" value="F:arsenite transmembrane transporter activity"/>
    <property type="evidence" value="ECO:0007669"/>
    <property type="project" value="InterPro"/>
</dbReference>
<dbReference type="InterPro" id="IPR051475">
    <property type="entry name" value="Diverse_Ion_Transporter"/>
</dbReference>
<sequence>MVVQIVAAVLFLLVYILLATDKIHRTIVALWGALLFATIPVFTNQGIQYGLLSKSDLLRYENWEALGLIFGLFTIVAALRESGFFRWLGLAILKAAKFDPLRVFILFSCTAAILSAFMDSVTVLMFLTVLTIEACGILQVNPLPFIITEILCANIGGTSTIIGNPPNIIIGTGLHLSFADFIFNVFPFVLVVLAINLVLSYLFFKKIFINRKKIASETFEKNKDIKPESAITDPRLMKISSIIFGLVVVALMFHSVFGISLAFIGILGASLVLLLGGKKMPEVIERIDWHTLIFFACLFIMVGGLEKTGVLQEVSKWIGIISGGNIVIASFIILWFSAIASAVIDNVPFAAAMVPIVSDLAHTFAMPLPILTWAMVLGVNIGGNGTPIGASANVVGLSIYEKRTGKKVTWAEYCKTAIPLTLISVIACTILFFFRYLL</sequence>
<evidence type="ECO:0000313" key="11">
    <source>
        <dbReference type="Proteomes" id="UP000488506"/>
    </source>
</evidence>
<gene>
    <name evidence="10" type="ORF">FD145_232</name>
</gene>
<evidence type="ECO:0000256" key="3">
    <source>
        <dbReference type="ARBA" id="ARBA00022448"/>
    </source>
</evidence>
<keyword evidence="6 8" id="KW-1133">Transmembrane helix</keyword>
<organism evidence="10 11">
    <name type="scientific">Candidatus Saganbacteria bacterium</name>
    <dbReference type="NCBI Taxonomy" id="2575572"/>
    <lineage>
        <taxon>Bacteria</taxon>
        <taxon>Bacillati</taxon>
        <taxon>Saganbacteria</taxon>
    </lineage>
</organism>
<feature type="transmembrane region" description="Helical" evidence="8">
    <location>
        <begin position="287"/>
        <end position="305"/>
    </location>
</feature>
<evidence type="ECO:0000256" key="6">
    <source>
        <dbReference type="ARBA" id="ARBA00022989"/>
    </source>
</evidence>
<dbReference type="CDD" id="cd01116">
    <property type="entry name" value="P_permease"/>
    <property type="match status" value="1"/>
</dbReference>
<comment type="similarity">
    <text evidence="2">Belongs to the CitM (TC 2.A.11) transporter family.</text>
</comment>
<keyword evidence="3" id="KW-0813">Transport</keyword>
<feature type="transmembrane region" description="Helical" evidence="8">
    <location>
        <begin position="182"/>
        <end position="204"/>
    </location>
</feature>
<evidence type="ECO:0000256" key="5">
    <source>
        <dbReference type="ARBA" id="ARBA00022692"/>
    </source>
</evidence>